<protein>
    <submittedName>
        <fullName evidence="1">Uncharacterized protein</fullName>
    </submittedName>
</protein>
<dbReference type="EMBL" id="JACHWQ010000003">
    <property type="protein sequence ID" value="MBB2975736.1"/>
    <property type="molecule type" value="Genomic_DNA"/>
</dbReference>
<dbReference type="RefSeq" id="WP_165140971.1">
    <property type="nucleotide sequence ID" value="NZ_CP049255.1"/>
</dbReference>
<proteinExistence type="predicted"/>
<name>A0A7W4V2L6_9MICO</name>
<evidence type="ECO:0000313" key="2">
    <source>
        <dbReference type="Proteomes" id="UP000529310"/>
    </source>
</evidence>
<dbReference type="Proteomes" id="UP000529310">
    <property type="component" value="Unassembled WGS sequence"/>
</dbReference>
<organism evidence="1 2">
    <name type="scientific">Microbacterium endophyticum</name>
    <dbReference type="NCBI Taxonomy" id="1526412"/>
    <lineage>
        <taxon>Bacteria</taxon>
        <taxon>Bacillati</taxon>
        <taxon>Actinomycetota</taxon>
        <taxon>Actinomycetes</taxon>
        <taxon>Micrococcales</taxon>
        <taxon>Microbacteriaceae</taxon>
        <taxon>Microbacterium</taxon>
    </lineage>
</organism>
<accession>A0A7W4V2L6</accession>
<evidence type="ECO:0000313" key="1">
    <source>
        <dbReference type="EMBL" id="MBB2975736.1"/>
    </source>
</evidence>
<keyword evidence="2" id="KW-1185">Reference proteome</keyword>
<comment type="caution">
    <text evidence="1">The sequence shown here is derived from an EMBL/GenBank/DDBJ whole genome shotgun (WGS) entry which is preliminary data.</text>
</comment>
<sequence length="175" mass="18181">MSSFIFRAIGDLVFKLDSPTFHGVDFSPEQGVVLQGSDAASALNAMIDDLDIPATQISARQPGAEARAMAVVRVALLGGGSDAGAASGPDASGAGRSYQLEDGTTIELKTAKHLLPQSIHSERIISGDADPVLGGFAPRAGDGLKLDGAEVWRIGADGQETLVAVRKKDEWVRVV</sequence>
<gene>
    <name evidence="1" type="ORF">FHX49_001303</name>
</gene>
<reference evidence="1 2" key="1">
    <citation type="submission" date="2020-08" db="EMBL/GenBank/DDBJ databases">
        <title>Sequencing the genomes of 1000 actinobacteria strains.</title>
        <authorList>
            <person name="Klenk H.-P."/>
        </authorList>
    </citation>
    <scope>NUCLEOTIDE SEQUENCE [LARGE SCALE GENOMIC DNA]</scope>
    <source>
        <strain evidence="1 2">DSM 27099</strain>
    </source>
</reference>
<dbReference type="AlphaFoldDB" id="A0A7W4V2L6"/>